<dbReference type="Proteomes" id="UP000789390">
    <property type="component" value="Unassembled WGS sequence"/>
</dbReference>
<comment type="caution">
    <text evidence="8">The sequence shown here is derived from an EMBL/GenBank/DDBJ whole genome shotgun (WGS) entry which is preliminary data.</text>
</comment>
<feature type="repeat" description="ANK" evidence="3">
    <location>
        <begin position="229"/>
        <end position="261"/>
    </location>
</feature>
<feature type="compositionally biased region" description="Polar residues" evidence="5">
    <location>
        <begin position="519"/>
        <end position="551"/>
    </location>
</feature>
<feature type="compositionally biased region" description="Polar residues" evidence="5">
    <location>
        <begin position="762"/>
        <end position="774"/>
    </location>
</feature>
<dbReference type="PROSITE" id="PS50105">
    <property type="entry name" value="SAM_DOMAIN"/>
    <property type="match status" value="2"/>
</dbReference>
<feature type="region of interest" description="Disordered" evidence="5">
    <location>
        <begin position="512"/>
        <end position="552"/>
    </location>
</feature>
<dbReference type="InterPro" id="IPR006020">
    <property type="entry name" value="PTB/PI_dom"/>
</dbReference>
<dbReference type="Pfam" id="PF12796">
    <property type="entry name" value="Ank_2"/>
    <property type="match status" value="2"/>
</dbReference>
<feature type="compositionally biased region" description="Polar residues" evidence="5">
    <location>
        <begin position="1091"/>
        <end position="1104"/>
    </location>
</feature>
<dbReference type="GO" id="GO:0005829">
    <property type="term" value="C:cytosol"/>
    <property type="evidence" value="ECO:0007669"/>
    <property type="project" value="TreeGrafter"/>
</dbReference>
<dbReference type="SUPFAM" id="SSF48403">
    <property type="entry name" value="Ankyrin repeat"/>
    <property type="match status" value="1"/>
</dbReference>
<feature type="domain" description="PID" evidence="6">
    <location>
        <begin position="1166"/>
        <end position="1299"/>
    </location>
</feature>
<evidence type="ECO:0000256" key="3">
    <source>
        <dbReference type="PROSITE-ProRule" id="PRU00023"/>
    </source>
</evidence>
<evidence type="ECO:0000256" key="4">
    <source>
        <dbReference type="SAM" id="Coils"/>
    </source>
</evidence>
<feature type="compositionally biased region" description="Low complexity" evidence="5">
    <location>
        <begin position="635"/>
        <end position="657"/>
    </location>
</feature>
<dbReference type="SMART" id="SM00248">
    <property type="entry name" value="ANK"/>
    <property type="match status" value="6"/>
</dbReference>
<evidence type="ECO:0000256" key="5">
    <source>
        <dbReference type="SAM" id="MobiDB-lite"/>
    </source>
</evidence>
<gene>
    <name evidence="8" type="ORF">DGAL_LOCUS621</name>
</gene>
<feature type="repeat" description="ANK" evidence="3">
    <location>
        <begin position="81"/>
        <end position="113"/>
    </location>
</feature>
<name>A0A8J2WEF6_9CRUS</name>
<feature type="compositionally biased region" description="Polar residues" evidence="5">
    <location>
        <begin position="1413"/>
        <end position="1426"/>
    </location>
</feature>
<feature type="region of interest" description="Disordered" evidence="5">
    <location>
        <begin position="1413"/>
        <end position="1440"/>
    </location>
</feature>
<feature type="region of interest" description="Disordered" evidence="5">
    <location>
        <begin position="1305"/>
        <end position="1341"/>
    </location>
</feature>
<dbReference type="PANTHER" id="PTHR24174:SF1">
    <property type="entry name" value="IP14385P"/>
    <property type="match status" value="1"/>
</dbReference>
<evidence type="ECO:0000313" key="9">
    <source>
        <dbReference type="Proteomes" id="UP000789390"/>
    </source>
</evidence>
<dbReference type="InterPro" id="IPR001660">
    <property type="entry name" value="SAM"/>
</dbReference>
<evidence type="ECO:0008006" key="10">
    <source>
        <dbReference type="Google" id="ProtNLM"/>
    </source>
</evidence>
<dbReference type="PROSITE" id="PS50088">
    <property type="entry name" value="ANK_REPEAT"/>
    <property type="match status" value="5"/>
</dbReference>
<dbReference type="SMART" id="SM00454">
    <property type="entry name" value="SAM"/>
    <property type="match status" value="2"/>
</dbReference>
<feature type="coiled-coil region" evidence="4">
    <location>
        <begin position="1055"/>
        <end position="1082"/>
    </location>
</feature>
<dbReference type="InterPro" id="IPR013761">
    <property type="entry name" value="SAM/pointed_sf"/>
</dbReference>
<feature type="region of interest" description="Disordered" evidence="5">
    <location>
        <begin position="625"/>
        <end position="674"/>
    </location>
</feature>
<dbReference type="Gene3D" id="2.30.29.30">
    <property type="entry name" value="Pleckstrin-homology domain (PH domain)/Phosphotyrosine-binding domain (PTB)"/>
    <property type="match status" value="1"/>
</dbReference>
<feature type="region of interest" description="Disordered" evidence="5">
    <location>
        <begin position="364"/>
        <end position="426"/>
    </location>
</feature>
<keyword evidence="2 3" id="KW-0040">ANK repeat</keyword>
<feature type="repeat" description="ANK" evidence="3">
    <location>
        <begin position="48"/>
        <end position="80"/>
    </location>
</feature>
<feature type="compositionally biased region" description="Polar residues" evidence="5">
    <location>
        <begin position="793"/>
        <end position="809"/>
    </location>
</feature>
<dbReference type="PANTHER" id="PTHR24174">
    <property type="entry name" value="ANKYRIN REPEAT AND STERILE ALPHA MOTIF DOMAIN-CONTAINING PROTEIN 1"/>
    <property type="match status" value="1"/>
</dbReference>
<keyword evidence="1" id="KW-0677">Repeat</keyword>
<feature type="region of interest" description="Disordered" evidence="5">
    <location>
        <begin position="753"/>
        <end position="809"/>
    </location>
</feature>
<dbReference type="OrthoDB" id="5314041at2759"/>
<feature type="repeat" description="ANK" evidence="3">
    <location>
        <begin position="197"/>
        <end position="229"/>
    </location>
</feature>
<dbReference type="InterPro" id="IPR033635">
    <property type="entry name" value="ANKS1/Caskin"/>
</dbReference>
<dbReference type="Gene3D" id="1.10.150.50">
    <property type="entry name" value="Transcription Factor, Ets-1"/>
    <property type="match status" value="2"/>
</dbReference>
<dbReference type="PROSITE" id="PS50297">
    <property type="entry name" value="ANK_REP_REGION"/>
    <property type="match status" value="5"/>
</dbReference>
<feature type="compositionally biased region" description="Low complexity" evidence="5">
    <location>
        <begin position="1325"/>
        <end position="1341"/>
    </location>
</feature>
<keyword evidence="4" id="KW-0175">Coiled coil</keyword>
<dbReference type="InterPro" id="IPR036770">
    <property type="entry name" value="Ankyrin_rpt-contain_sf"/>
</dbReference>
<dbReference type="Gene3D" id="1.25.40.20">
    <property type="entry name" value="Ankyrin repeat-containing domain"/>
    <property type="match status" value="2"/>
</dbReference>
<protein>
    <recommendedName>
        <fullName evidence="10">Ankyrin repeat and sterile alpha motif domain-containing protein 1B</fullName>
    </recommendedName>
</protein>
<feature type="repeat" description="ANK" evidence="3">
    <location>
        <begin position="117"/>
        <end position="149"/>
    </location>
</feature>
<reference evidence="8" key="1">
    <citation type="submission" date="2021-11" db="EMBL/GenBank/DDBJ databases">
        <authorList>
            <person name="Schell T."/>
        </authorList>
    </citation>
    <scope>NUCLEOTIDE SEQUENCE</scope>
    <source>
        <strain evidence="8">M5</strain>
    </source>
</reference>
<keyword evidence="9" id="KW-1185">Reference proteome</keyword>
<evidence type="ECO:0000259" key="6">
    <source>
        <dbReference type="PROSITE" id="PS01179"/>
    </source>
</evidence>
<dbReference type="EMBL" id="CAKKLH010000002">
    <property type="protein sequence ID" value="CAH0098538.1"/>
    <property type="molecule type" value="Genomic_DNA"/>
</dbReference>
<evidence type="ECO:0000256" key="1">
    <source>
        <dbReference type="ARBA" id="ARBA00022737"/>
    </source>
</evidence>
<dbReference type="Pfam" id="PF00640">
    <property type="entry name" value="PID"/>
    <property type="match status" value="1"/>
</dbReference>
<proteinExistence type="predicted"/>
<evidence type="ECO:0000313" key="8">
    <source>
        <dbReference type="EMBL" id="CAH0098538.1"/>
    </source>
</evidence>
<dbReference type="PRINTS" id="PR01415">
    <property type="entry name" value="ANKYRIN"/>
</dbReference>
<sequence length="1490" mass="161247">MGKDQEFLEAARNGNVVAVEKLLSSKAKRGGPLASLRRGPGSNVQDSSGYSALHHASLNGHREIVVLLLEHEASPNIVDSKGSSPLHLAAWAGHSDIVRLLLTTGVRVTQINLKNKDNETALHCGAQYGHTGVVNLLLKYGADPSIRNVRDETALDLAAQYGRLETVELLLQSHPELIEIYKNQSRLEGARTISTRTKTSPLHAASRNGHRAVVDALLAAGFPVSLLTHTGTALHEAALCGKVDVVRRLLDAGIDVSLKDSRGFSALRIVQDLPTVVVQEITNLIQNGALSTELSEGDLVSSSPGNGMPFRFPTSSFSPGSPYENVSLSSSGRGENYERESRISISSCASTGADSFITLPRRRSKMSTSSCHSQRSECSNSVYEIPPPPRSLPWLQQQQQQRTLETDCDRDKRSSSQSDLLDDDSAFVGNDDCLSRSYDERSLDFLSLSDNQSTVPDDDRNAFKRSSHTRHSADQYLPMTAQPTTKVSPNPPQKPPRKLQGMSVHYESLPRCAGRQKPRQTSCYSVDTKTPSLQSAQVQNKRNPPTASSSGYELVYLARTGSRAEASEGIPGPRFRVESTGTYVEMAGREPSTYENVELHHSGVSVDDDSIYDIPRELGGSKAYENVSYHPVDRTTSSLPATSISSSPNSTTPESPSRLPNMPPTPDHPPPPAHLAEQSIHLRIRPLSEEFKRKSRDMETETEEELFLAFSNGCDIGGSSSNGGSVSVSLSLSDKSLSAENMEEVVTSDQPYEGLLRGSVPGTKSSMDRPTSLPTRGHASFSLASSVDRGFNNEPTSVTNGPSGGKRTSLSVLSPFDEAEEWTKILEILNSCNSGLGSAEDGAAGDGGSDGSSHLLGAVQREFQNRLDAMGGAPVEVKNEDVIEVPPIGNHGHDSVADWLLSLGFQHYLGLFIANGFDDIDFLGDGIVDDSSLLEIGVLDSEHRRQLVNAAMLLKTPLHKMNSVARPETVDEWLHLLRLNHYGEQFHKNRYDDMERVARIWEVELTTVVEIRLAGHLRRMLVSLGSGVQQRPSKLCNGTVLHPAQSGKINNQDDLTAMSSDLKLISSNLARLEDEISQKMIETMGVPLASTGVNESGNKNTSTLVRRKSRPAPQPPSTVASRNLSHPVEVLLGELAIRNPTELVIGIAKTVATQWRHKPQNLLRPGVCYEAQYLGSTLVRHVRGTESTKRSIQKLKKKKAEEAGKRTTSIVLAISLSGVQFLDPFNQETICKHEIRNINWACQDADDLTHFAYITKDHESTQDHFCHVFQVHSMDLATEVILTLGQAFEVAYQLVLRQEIYSPSNENSSQSSFPAPLNPPVQQRSSSPLSVTELSTSSTTAVVTQPNNNAAEEAAVAVVPVAVIPTAPSTAATNNKPPGVGRFIVDPARKIGPKPTVLPPKPKLGTALLNQRPSNHSISHARSHSSVDGMPVSSGAASAMTETRLLSESNLASLQASNRPTNATMISLSSSASISSTGSGRAPLAAKDEL</sequence>
<feature type="region of interest" description="Disordered" evidence="5">
    <location>
        <begin position="1090"/>
        <end position="1122"/>
    </location>
</feature>
<organism evidence="8 9">
    <name type="scientific">Daphnia galeata</name>
    <dbReference type="NCBI Taxonomy" id="27404"/>
    <lineage>
        <taxon>Eukaryota</taxon>
        <taxon>Metazoa</taxon>
        <taxon>Ecdysozoa</taxon>
        <taxon>Arthropoda</taxon>
        <taxon>Crustacea</taxon>
        <taxon>Branchiopoda</taxon>
        <taxon>Diplostraca</taxon>
        <taxon>Cladocera</taxon>
        <taxon>Anomopoda</taxon>
        <taxon>Daphniidae</taxon>
        <taxon>Daphnia</taxon>
    </lineage>
</organism>
<accession>A0A8J2WEF6</accession>
<feature type="domain" description="SAM" evidence="7">
    <location>
        <begin position="891"/>
        <end position="957"/>
    </location>
</feature>
<feature type="domain" description="SAM" evidence="7">
    <location>
        <begin position="965"/>
        <end position="1030"/>
    </location>
</feature>
<evidence type="ECO:0000259" key="7">
    <source>
        <dbReference type="PROSITE" id="PS50105"/>
    </source>
</evidence>
<dbReference type="InterPro" id="IPR002110">
    <property type="entry name" value="Ankyrin_rpt"/>
</dbReference>
<dbReference type="Pfam" id="PF13857">
    <property type="entry name" value="Ank_5"/>
    <property type="match status" value="1"/>
</dbReference>
<feature type="compositionally biased region" description="Low complexity" evidence="5">
    <location>
        <begin position="1469"/>
        <end position="1480"/>
    </location>
</feature>
<feature type="region of interest" description="Disordered" evidence="5">
    <location>
        <begin position="449"/>
        <end position="499"/>
    </location>
</feature>
<feature type="compositionally biased region" description="Polar residues" evidence="5">
    <location>
        <begin position="366"/>
        <end position="382"/>
    </location>
</feature>
<dbReference type="InterPro" id="IPR011993">
    <property type="entry name" value="PH-like_dom_sf"/>
</dbReference>
<dbReference type="PROSITE" id="PS01179">
    <property type="entry name" value="PID"/>
    <property type="match status" value="1"/>
</dbReference>
<feature type="compositionally biased region" description="Pro residues" evidence="5">
    <location>
        <begin position="661"/>
        <end position="673"/>
    </location>
</feature>
<feature type="compositionally biased region" description="Basic and acidic residues" evidence="5">
    <location>
        <begin position="404"/>
        <end position="414"/>
    </location>
</feature>
<dbReference type="SMART" id="SM00462">
    <property type="entry name" value="PTB"/>
    <property type="match status" value="1"/>
</dbReference>
<feature type="region of interest" description="Disordered" evidence="5">
    <location>
        <begin position="1469"/>
        <end position="1490"/>
    </location>
</feature>
<dbReference type="CDD" id="cd01274">
    <property type="entry name" value="PTB_Anks"/>
    <property type="match status" value="1"/>
</dbReference>
<dbReference type="SUPFAM" id="SSF50729">
    <property type="entry name" value="PH domain-like"/>
    <property type="match status" value="1"/>
</dbReference>
<dbReference type="SUPFAM" id="SSF47769">
    <property type="entry name" value="SAM/Pointed domain"/>
    <property type="match status" value="2"/>
</dbReference>
<dbReference type="Pfam" id="PF00536">
    <property type="entry name" value="SAM_1"/>
    <property type="match status" value="2"/>
</dbReference>
<evidence type="ECO:0000256" key="2">
    <source>
        <dbReference type="ARBA" id="ARBA00023043"/>
    </source>
</evidence>